<evidence type="ECO:0000313" key="4">
    <source>
        <dbReference type="Proteomes" id="UP001470230"/>
    </source>
</evidence>
<evidence type="ECO:0000256" key="1">
    <source>
        <dbReference type="PROSITE-ProRule" id="PRU00023"/>
    </source>
</evidence>
<gene>
    <name evidence="3" type="ORF">M9Y10_007209</name>
</gene>
<feature type="repeat" description="ANK" evidence="1">
    <location>
        <begin position="2"/>
        <end position="35"/>
    </location>
</feature>
<dbReference type="SMART" id="SM00248">
    <property type="entry name" value="ANK"/>
    <property type="match status" value="1"/>
</dbReference>
<keyword evidence="1" id="KW-0040">ANK repeat</keyword>
<dbReference type="InterPro" id="IPR002110">
    <property type="entry name" value="Ankyrin_rpt"/>
</dbReference>
<dbReference type="SUPFAM" id="SSF48403">
    <property type="entry name" value="Ankyrin repeat"/>
    <property type="match status" value="1"/>
</dbReference>
<dbReference type="Proteomes" id="UP001470230">
    <property type="component" value="Unassembled WGS sequence"/>
</dbReference>
<dbReference type="PROSITE" id="PS50088">
    <property type="entry name" value="ANK_REPEAT"/>
    <property type="match status" value="1"/>
</dbReference>
<evidence type="ECO:0000256" key="2">
    <source>
        <dbReference type="SAM" id="MobiDB-lite"/>
    </source>
</evidence>
<dbReference type="Gene3D" id="1.25.40.20">
    <property type="entry name" value="Ankyrin repeat-containing domain"/>
    <property type="match status" value="1"/>
</dbReference>
<reference evidence="3 4" key="1">
    <citation type="submission" date="2024-04" db="EMBL/GenBank/DDBJ databases">
        <title>Tritrichomonas musculus Genome.</title>
        <authorList>
            <person name="Alves-Ferreira E."/>
            <person name="Grigg M."/>
            <person name="Lorenzi H."/>
            <person name="Galac M."/>
        </authorList>
    </citation>
    <scope>NUCLEOTIDE SEQUENCE [LARGE SCALE GENOMIC DNA]</scope>
    <source>
        <strain evidence="3 4">EAF2021</strain>
    </source>
</reference>
<proteinExistence type="predicted"/>
<keyword evidence="4" id="KW-1185">Reference proteome</keyword>
<name>A0ABR2J3A0_9EUKA</name>
<comment type="caution">
    <text evidence="3">The sequence shown here is derived from an EMBL/GenBank/DDBJ whole genome shotgun (WGS) entry which is preliminary data.</text>
</comment>
<organism evidence="3 4">
    <name type="scientific">Tritrichomonas musculus</name>
    <dbReference type="NCBI Taxonomy" id="1915356"/>
    <lineage>
        <taxon>Eukaryota</taxon>
        <taxon>Metamonada</taxon>
        <taxon>Parabasalia</taxon>
        <taxon>Tritrichomonadida</taxon>
        <taxon>Tritrichomonadidae</taxon>
        <taxon>Tritrichomonas</taxon>
    </lineage>
</organism>
<accession>A0ABR2J3A0</accession>
<evidence type="ECO:0000313" key="3">
    <source>
        <dbReference type="EMBL" id="KAK8871480.1"/>
    </source>
</evidence>
<dbReference type="Pfam" id="PF00023">
    <property type="entry name" value="Ank"/>
    <property type="match status" value="1"/>
</dbReference>
<dbReference type="InterPro" id="IPR036770">
    <property type="entry name" value="Ankyrin_rpt-contain_sf"/>
</dbReference>
<sequence>MDEKTALYLAVEIGDLGIIKLLLEKKGIDINNEDSQGRKPIDYSSDDEVRQLFSH</sequence>
<evidence type="ECO:0008006" key="5">
    <source>
        <dbReference type="Google" id="ProtNLM"/>
    </source>
</evidence>
<feature type="region of interest" description="Disordered" evidence="2">
    <location>
        <begin position="31"/>
        <end position="55"/>
    </location>
</feature>
<protein>
    <recommendedName>
        <fullName evidence="5">Ankyrin repeat protein</fullName>
    </recommendedName>
</protein>
<dbReference type="EMBL" id="JAPFFF010000013">
    <property type="protein sequence ID" value="KAK8871480.1"/>
    <property type="molecule type" value="Genomic_DNA"/>
</dbReference>